<dbReference type="EMBL" id="KJ705001">
    <property type="protein sequence ID" value="AIB03175.1"/>
    <property type="molecule type" value="Genomic_DNA"/>
</dbReference>
<dbReference type="Proteomes" id="UP000121539">
    <property type="component" value="Segment"/>
</dbReference>
<evidence type="ECO:0000313" key="3">
    <source>
        <dbReference type="Proteomes" id="UP000121539"/>
    </source>
</evidence>
<accession>A0A060D3M7</accession>
<feature type="compositionally biased region" description="Basic residues" evidence="1">
    <location>
        <begin position="199"/>
        <end position="212"/>
    </location>
</feature>
<dbReference type="Pfam" id="PF01646">
    <property type="entry name" value="Herpes_UL24"/>
    <property type="match status" value="1"/>
</dbReference>
<dbReference type="KEGG" id="vg:19620154"/>
<feature type="region of interest" description="Disordered" evidence="1">
    <location>
        <begin position="199"/>
        <end position="236"/>
    </location>
</feature>
<dbReference type="GeneID" id="19620154"/>
<reference evidence="2 3" key="1">
    <citation type="journal article" date="2014" name="J. Gen. Virol.">
        <title>Novel gammaherpesvirus functions encoded by bovine herpesvirus 6 (bovine lymphotropic virus).</title>
        <authorList>
            <person name="Jia J."/>
            <person name="Delhon G."/>
            <person name="Tulman E.R."/>
            <person name="Diel D.G."/>
            <person name="Osorio F.A."/>
            <person name="Wen X."/>
            <person name="Kutish G.F."/>
            <person name="Rock D.L."/>
        </authorList>
    </citation>
    <scope>NUCLEOTIDE SEQUENCE [LARGE SCALE GENOMIC DNA]</scope>
    <source>
        <strain evidence="2">Pennsylvania 47</strain>
    </source>
</reference>
<organism evidence="2 3">
    <name type="scientific">Bovine gammaherpesvirus 6</name>
    <dbReference type="NCBI Taxonomy" id="1504288"/>
    <lineage>
        <taxon>Viruses</taxon>
        <taxon>Duplodnaviria</taxon>
        <taxon>Heunggongvirae</taxon>
        <taxon>Peploviricota</taxon>
        <taxon>Herviviricetes</taxon>
        <taxon>Herpesvirales</taxon>
        <taxon>Orthoherpesviridae</taxon>
        <taxon>Gammaherpesvirinae</taxon>
        <taxon>Macavirus</taxon>
        <taxon>Macavirus bovinegamma6</taxon>
    </lineage>
</organism>
<dbReference type="InterPro" id="IPR002580">
    <property type="entry name" value="Herpes_UL24"/>
</dbReference>
<gene>
    <name evidence="2" type="ORF">BoHV6ORF20</name>
</gene>
<dbReference type="RefSeq" id="YP_009041999.1">
    <property type="nucleotide sequence ID" value="NC_024303.1"/>
</dbReference>
<sequence length="236" mass="26840">MYRYQADKGIVFALSGLPIKRKVEGVKAHQKVYTKLLQFTTFTKLSKFLGIIHPCPCKVKFKLFFEVTLGNRIADCVVLAVQGENRVCYVVELKTCMNNTFALSAVQSAQMLQGLAQLSDSTKYLFQNAPVDNQNWTIVAHLVFKSQSSLKTIHVEQPKLIFSSMLTRVDKLAAFLHTREDATFRQLLRSNKAIKEVAKRKRVLGTKSKARAQNKPPQNPRVQKKRALVQKARCRE</sequence>
<dbReference type="OrthoDB" id="20832at10239"/>
<evidence type="ECO:0000256" key="1">
    <source>
        <dbReference type="SAM" id="MobiDB-lite"/>
    </source>
</evidence>
<name>A0A060D3M7_9GAMA</name>
<proteinExistence type="predicted"/>
<keyword evidence="3" id="KW-1185">Reference proteome</keyword>
<protein>
    <submittedName>
        <fullName evidence="2">ORF20</fullName>
    </submittedName>
</protein>
<evidence type="ECO:0000313" key="2">
    <source>
        <dbReference type="EMBL" id="AIB03175.1"/>
    </source>
</evidence>
<feature type="compositionally biased region" description="Basic residues" evidence="1">
    <location>
        <begin position="222"/>
        <end position="236"/>
    </location>
</feature>